<evidence type="ECO:0000313" key="3">
    <source>
        <dbReference type="Proteomes" id="UP000199569"/>
    </source>
</evidence>
<dbReference type="Gene3D" id="3.40.250.10">
    <property type="entry name" value="Rhodanese-like domain"/>
    <property type="match status" value="1"/>
</dbReference>
<dbReference type="CDD" id="cd00158">
    <property type="entry name" value="RHOD"/>
    <property type="match status" value="1"/>
</dbReference>
<sequence>MNASTSTVVDLDREDIKQGLQNGTILLVDVREPHEFAAGHIPGAVPHPLSTFDPSVLPEGKRIVFSCQAGVRSVRAIEFAQAAGLNINEHYKGGFKDWALAGEAVE</sequence>
<dbReference type="EMBL" id="FMVJ01000005">
    <property type="protein sequence ID" value="SCY73481.1"/>
    <property type="molecule type" value="Genomic_DNA"/>
</dbReference>
<dbReference type="STRING" id="549386.SAMN02927923_02197"/>
<dbReference type="Proteomes" id="UP000199569">
    <property type="component" value="Unassembled WGS sequence"/>
</dbReference>
<accession>A0A1G5ICJ2</accession>
<dbReference type="InterPro" id="IPR001763">
    <property type="entry name" value="Rhodanese-like_dom"/>
</dbReference>
<dbReference type="RefSeq" id="WP_091134218.1">
    <property type="nucleotide sequence ID" value="NZ_FMVJ01000005.1"/>
</dbReference>
<evidence type="ECO:0000259" key="1">
    <source>
        <dbReference type="PROSITE" id="PS50206"/>
    </source>
</evidence>
<protein>
    <submittedName>
        <fullName evidence="2">Rhodanese-related sulfurtransferase</fullName>
    </submittedName>
</protein>
<organism evidence="2 3">
    <name type="scientific">Microvirga guangxiensis</name>
    <dbReference type="NCBI Taxonomy" id="549386"/>
    <lineage>
        <taxon>Bacteria</taxon>
        <taxon>Pseudomonadati</taxon>
        <taxon>Pseudomonadota</taxon>
        <taxon>Alphaproteobacteria</taxon>
        <taxon>Hyphomicrobiales</taxon>
        <taxon>Methylobacteriaceae</taxon>
        <taxon>Microvirga</taxon>
    </lineage>
</organism>
<dbReference type="GO" id="GO:0004792">
    <property type="term" value="F:thiosulfate-cyanide sulfurtransferase activity"/>
    <property type="evidence" value="ECO:0007669"/>
    <property type="project" value="TreeGrafter"/>
</dbReference>
<reference evidence="2 3" key="1">
    <citation type="submission" date="2016-10" db="EMBL/GenBank/DDBJ databases">
        <authorList>
            <person name="de Groot N.N."/>
        </authorList>
    </citation>
    <scope>NUCLEOTIDE SEQUENCE [LARGE SCALE GENOMIC DNA]</scope>
    <source>
        <strain evidence="2 3">CGMCC 1.7666</strain>
    </source>
</reference>
<dbReference type="PROSITE" id="PS50206">
    <property type="entry name" value="RHODANESE_3"/>
    <property type="match status" value="1"/>
</dbReference>
<dbReference type="Pfam" id="PF00581">
    <property type="entry name" value="Rhodanese"/>
    <property type="match status" value="1"/>
</dbReference>
<dbReference type="InterPro" id="IPR036873">
    <property type="entry name" value="Rhodanese-like_dom_sf"/>
</dbReference>
<keyword evidence="3" id="KW-1185">Reference proteome</keyword>
<name>A0A1G5ICJ2_9HYPH</name>
<feature type="domain" description="Rhodanese" evidence="1">
    <location>
        <begin position="21"/>
        <end position="106"/>
    </location>
</feature>
<gene>
    <name evidence="2" type="ORF">SAMN02927923_02197</name>
</gene>
<dbReference type="SMART" id="SM00450">
    <property type="entry name" value="RHOD"/>
    <property type="match status" value="1"/>
</dbReference>
<keyword evidence="2" id="KW-0808">Transferase</keyword>
<dbReference type="AlphaFoldDB" id="A0A1G5ICJ2"/>
<dbReference type="OrthoDB" id="9807812at2"/>
<dbReference type="PANTHER" id="PTHR44086">
    <property type="entry name" value="THIOSULFATE SULFURTRANSFERASE RDL2, MITOCHONDRIAL-RELATED"/>
    <property type="match status" value="1"/>
</dbReference>
<dbReference type="SUPFAM" id="SSF52821">
    <property type="entry name" value="Rhodanese/Cell cycle control phosphatase"/>
    <property type="match status" value="1"/>
</dbReference>
<evidence type="ECO:0000313" key="2">
    <source>
        <dbReference type="EMBL" id="SCY73481.1"/>
    </source>
</evidence>
<proteinExistence type="predicted"/>
<dbReference type="PANTHER" id="PTHR44086:SF10">
    <property type="entry name" value="THIOSULFATE SULFURTRANSFERASE_RHODANESE-LIKE DOMAIN-CONTAINING PROTEIN 3"/>
    <property type="match status" value="1"/>
</dbReference>